<dbReference type="EMBL" id="QTTN01000001">
    <property type="protein sequence ID" value="REE94600.1"/>
    <property type="molecule type" value="Genomic_DNA"/>
</dbReference>
<keyword evidence="3" id="KW-1185">Reference proteome</keyword>
<evidence type="ECO:0000256" key="1">
    <source>
        <dbReference type="SAM" id="Phobius"/>
    </source>
</evidence>
<dbReference type="Proteomes" id="UP000256304">
    <property type="component" value="Unassembled WGS sequence"/>
</dbReference>
<keyword evidence="1" id="KW-0812">Transmembrane</keyword>
<feature type="transmembrane region" description="Helical" evidence="1">
    <location>
        <begin position="46"/>
        <end position="67"/>
    </location>
</feature>
<gene>
    <name evidence="2" type="ORF">A8990_101396</name>
</gene>
<dbReference type="RefSeq" id="WP_116187303.1">
    <property type="nucleotide sequence ID" value="NZ_QTTN01000001.1"/>
</dbReference>
<keyword evidence="1" id="KW-1133">Transmembrane helix</keyword>
<sequence>MFYNTTRKLVYGLITAGILLILYWFGQFLSPHGFNAPDNMIALKVYVIPLLGTIVSSIGFILLRLISELEDESLSIREELIQLRKLAENNLKDKHYNG</sequence>
<feature type="transmembrane region" description="Helical" evidence="1">
    <location>
        <begin position="9"/>
        <end position="26"/>
    </location>
</feature>
<accession>A0A3D9SJR0</accession>
<dbReference type="AlphaFoldDB" id="A0A3D9SJR0"/>
<proteinExistence type="predicted"/>
<organism evidence="2 3">
    <name type="scientific">Paenibacillus taihuensis</name>
    <dbReference type="NCBI Taxonomy" id="1156355"/>
    <lineage>
        <taxon>Bacteria</taxon>
        <taxon>Bacillati</taxon>
        <taxon>Bacillota</taxon>
        <taxon>Bacilli</taxon>
        <taxon>Bacillales</taxon>
        <taxon>Paenibacillaceae</taxon>
        <taxon>Paenibacillus</taxon>
    </lineage>
</organism>
<evidence type="ECO:0000313" key="3">
    <source>
        <dbReference type="Proteomes" id="UP000256304"/>
    </source>
</evidence>
<evidence type="ECO:0000313" key="2">
    <source>
        <dbReference type="EMBL" id="REE94600.1"/>
    </source>
</evidence>
<keyword evidence="1" id="KW-0472">Membrane</keyword>
<comment type="caution">
    <text evidence="2">The sequence shown here is derived from an EMBL/GenBank/DDBJ whole genome shotgun (WGS) entry which is preliminary data.</text>
</comment>
<name>A0A3D9SJR0_9BACL</name>
<reference evidence="2 3" key="1">
    <citation type="submission" date="2018-08" db="EMBL/GenBank/DDBJ databases">
        <title>Genomic Encyclopedia of Type Strains, Phase III (KMG-III): the genomes of soil and plant-associated and newly described type strains.</title>
        <authorList>
            <person name="Whitman W."/>
        </authorList>
    </citation>
    <scope>NUCLEOTIDE SEQUENCE [LARGE SCALE GENOMIC DNA]</scope>
    <source>
        <strain evidence="2 3">CGMCC 1.10966</strain>
    </source>
</reference>
<dbReference type="OrthoDB" id="2625938at2"/>
<protein>
    <submittedName>
        <fullName evidence="2">Uncharacterized protein</fullName>
    </submittedName>
</protein>